<evidence type="ECO:0000313" key="3">
    <source>
        <dbReference type="Proteomes" id="UP000231279"/>
    </source>
</evidence>
<dbReference type="OrthoDB" id="29853at2759"/>
<dbReference type="STRING" id="429701.A0A2G9GM38"/>
<dbReference type="InterPro" id="IPR005061">
    <property type="entry name" value="Ist1"/>
</dbReference>
<dbReference type="InterPro" id="IPR042277">
    <property type="entry name" value="IST1-like"/>
</dbReference>
<gene>
    <name evidence="2" type="ORF">CDL12_21175</name>
</gene>
<dbReference type="Proteomes" id="UP000231279">
    <property type="component" value="Unassembled WGS sequence"/>
</dbReference>
<comment type="caution">
    <text evidence="2">The sequence shown here is derived from an EMBL/GenBank/DDBJ whole genome shotgun (WGS) entry which is preliminary data.</text>
</comment>
<keyword evidence="3" id="KW-1185">Reference proteome</keyword>
<evidence type="ECO:0000256" key="1">
    <source>
        <dbReference type="ARBA" id="ARBA00005536"/>
    </source>
</evidence>
<dbReference type="EMBL" id="NKXS01004479">
    <property type="protein sequence ID" value="PIN06275.1"/>
    <property type="molecule type" value="Genomic_DNA"/>
</dbReference>
<proteinExistence type="inferred from homology"/>
<dbReference type="PANTHER" id="PTHR12161">
    <property type="entry name" value="IST1 FAMILY MEMBER"/>
    <property type="match status" value="1"/>
</dbReference>
<name>A0A2G9GM38_9LAMI</name>
<accession>A0A2G9GM38</accession>
<dbReference type="FunFam" id="1.20.1260.60:FF:000002">
    <property type="entry name" value="Vacuolar protein sorting-associated protein IST1"/>
    <property type="match status" value="1"/>
</dbReference>
<organism evidence="2 3">
    <name type="scientific">Handroanthus impetiginosus</name>
    <dbReference type="NCBI Taxonomy" id="429701"/>
    <lineage>
        <taxon>Eukaryota</taxon>
        <taxon>Viridiplantae</taxon>
        <taxon>Streptophyta</taxon>
        <taxon>Embryophyta</taxon>
        <taxon>Tracheophyta</taxon>
        <taxon>Spermatophyta</taxon>
        <taxon>Magnoliopsida</taxon>
        <taxon>eudicotyledons</taxon>
        <taxon>Gunneridae</taxon>
        <taxon>Pentapetalae</taxon>
        <taxon>asterids</taxon>
        <taxon>lamiids</taxon>
        <taxon>Lamiales</taxon>
        <taxon>Bignoniaceae</taxon>
        <taxon>Crescentiina</taxon>
        <taxon>Tabebuia alliance</taxon>
        <taxon>Handroanthus</taxon>
    </lineage>
</organism>
<dbReference type="Gene3D" id="1.20.1260.60">
    <property type="entry name" value="Vacuolar protein sorting-associated protein Ist1"/>
    <property type="match status" value="1"/>
</dbReference>
<sequence>MFDVLFGWRKASKCKNLIKRVACRLKLLKNKRCCIVKQLRDDVAELLKHGHHQTAFERVEQLIVDENIVKAYGLLEQFCEFILLNLPYIRKHRDCPNDINEAASTLIFSSARFGELPELLSIRELFGERYGQRFVMAALELLPGNLVNRQIKKYVYVEKVADDVKYRLLDEIASSCIQTGTLLLEYKPELQEDQHKAKDSNRISCNELQIQNNNKAAEHQLYIGRDQTEGKILYFEFSSENERISKEACLGPEKQQILPVQDSYPRFEMDKLTVSQHESCPETTYLDEIEEFTSPVSKDQRLFVFKSFGIPSNVKRDHRIDLNLEDEKQFFDEKSVSRSPRKMRNANRAMTMPGEGPKETLKDNILRLNSYPFQDKPSCRHIHPKLPDYDELAAKFMEIKRANLQSKKQLSNL</sequence>
<dbReference type="AlphaFoldDB" id="A0A2G9GM38"/>
<evidence type="ECO:0000313" key="2">
    <source>
        <dbReference type="EMBL" id="PIN06275.1"/>
    </source>
</evidence>
<comment type="similarity">
    <text evidence="1">Belongs to the IST1 family.</text>
</comment>
<dbReference type="PANTHER" id="PTHR12161:SF44">
    <property type="entry name" value="REGULATOR OF VPS4 ACTIVITY IN THE MVB PATHWAY PROTEIN"/>
    <property type="match status" value="1"/>
</dbReference>
<dbReference type="GO" id="GO:0015031">
    <property type="term" value="P:protein transport"/>
    <property type="evidence" value="ECO:0007669"/>
    <property type="project" value="InterPro"/>
</dbReference>
<protein>
    <recommendedName>
        <fullName evidence="4">Spindle pole body protein</fullName>
    </recommendedName>
</protein>
<dbReference type="Pfam" id="PF03398">
    <property type="entry name" value="Ist1"/>
    <property type="match status" value="1"/>
</dbReference>
<evidence type="ECO:0008006" key="4">
    <source>
        <dbReference type="Google" id="ProtNLM"/>
    </source>
</evidence>
<reference evidence="3" key="1">
    <citation type="journal article" date="2018" name="Gigascience">
        <title>Genome assembly of the Pink Ipe (Handroanthus impetiginosus, Bignoniaceae), a highly valued, ecologically keystone Neotropical timber forest tree.</title>
        <authorList>
            <person name="Silva-Junior O.B."/>
            <person name="Grattapaglia D."/>
            <person name="Novaes E."/>
            <person name="Collevatti R.G."/>
        </authorList>
    </citation>
    <scope>NUCLEOTIDE SEQUENCE [LARGE SCALE GENOMIC DNA]</scope>
    <source>
        <strain evidence="3">cv. UFG-1</strain>
    </source>
</reference>